<evidence type="ECO:0000256" key="1">
    <source>
        <dbReference type="SAM" id="Phobius"/>
    </source>
</evidence>
<sequence length="218" mass="23166">MSSRPSSLSFLGKGFKEEALLQLGWNMDVNPLWLKALVFLFLTVYLSFLIRNRENFNVGNNLVLSAVSFSFALSLGLSFVRENGMDLSYVGLIFSSLTFGWIGGISGAFGIAVAVYSTGAGTEEIALCLMLCSAASAVAGILAKKGSDFSTLLVGSVLAGITILSGEYAYLLINGVTDVQAVLAPKTVSIVTGVILGTGAAFYVKKLENWPEPIERKK</sequence>
<evidence type="ECO:0000313" key="3">
    <source>
        <dbReference type="Proteomes" id="UP000001488"/>
    </source>
</evidence>
<proteinExistence type="predicted"/>
<dbReference type="PaxDb" id="593117-TGAM_0178"/>
<dbReference type="Proteomes" id="UP000001488">
    <property type="component" value="Chromosome"/>
</dbReference>
<evidence type="ECO:0000313" key="2">
    <source>
        <dbReference type="EMBL" id="ACS32680.1"/>
    </source>
</evidence>
<dbReference type="EMBL" id="CP001398">
    <property type="protein sequence ID" value="ACS32680.1"/>
    <property type="molecule type" value="Genomic_DNA"/>
</dbReference>
<feature type="transmembrane region" description="Helical" evidence="1">
    <location>
        <begin position="183"/>
        <end position="204"/>
    </location>
</feature>
<name>C5A368_THEGJ</name>
<organism evidence="2 3">
    <name type="scientific">Thermococcus gammatolerans (strain DSM 15229 / JCM 11827 / EJ3)</name>
    <dbReference type="NCBI Taxonomy" id="593117"/>
    <lineage>
        <taxon>Archaea</taxon>
        <taxon>Methanobacteriati</taxon>
        <taxon>Methanobacteriota</taxon>
        <taxon>Thermococci</taxon>
        <taxon>Thermococcales</taxon>
        <taxon>Thermococcaceae</taxon>
        <taxon>Thermococcus</taxon>
    </lineage>
</organism>
<keyword evidence="1" id="KW-0812">Transmembrane</keyword>
<feature type="transmembrane region" description="Helical" evidence="1">
    <location>
        <begin position="149"/>
        <end position="171"/>
    </location>
</feature>
<dbReference type="HOGENOM" id="CLU_1264616_0_0_2"/>
<dbReference type="eggNOG" id="arCOG05752">
    <property type="taxonomic scope" value="Archaea"/>
</dbReference>
<keyword evidence="1" id="KW-1133">Transmembrane helix</keyword>
<keyword evidence="3" id="KW-1185">Reference proteome</keyword>
<dbReference type="AlphaFoldDB" id="C5A368"/>
<dbReference type="PATRIC" id="fig|593117.10.peg.180"/>
<feature type="transmembrane region" description="Helical" evidence="1">
    <location>
        <begin position="125"/>
        <end position="143"/>
    </location>
</feature>
<protein>
    <submittedName>
        <fullName evidence="2">Uncharacterized protein</fullName>
    </submittedName>
</protein>
<accession>C5A368</accession>
<feature type="transmembrane region" description="Helical" evidence="1">
    <location>
        <begin position="32"/>
        <end position="50"/>
    </location>
</feature>
<reference evidence="2 3" key="1">
    <citation type="journal article" date="2007" name="Genome Biol.">
        <title>Genome analysis and genome-wide proteomics of Thermococcus gammatolerans, the most radioresistant organism known amongst the Archaea.</title>
        <authorList>
            <person name="Zivanovic Y."/>
            <person name="Armengaud J."/>
            <person name="Lagorce A."/>
            <person name="Leplat C."/>
            <person name="Guerin P."/>
            <person name="Dutertre M."/>
            <person name="Anthouard V."/>
            <person name="Forterre P."/>
            <person name="Wincker P."/>
            <person name="Confalonieri F."/>
        </authorList>
    </citation>
    <scope>NUCLEOTIDE SEQUENCE [LARGE SCALE GENOMIC DNA]</scope>
    <source>
        <strain evidence="3">DSM 15229 / JCM 11827 / EJ3</strain>
    </source>
</reference>
<feature type="transmembrane region" description="Helical" evidence="1">
    <location>
        <begin position="92"/>
        <end position="116"/>
    </location>
</feature>
<dbReference type="STRING" id="593117.TGAM_0178"/>
<keyword evidence="1" id="KW-0472">Membrane</keyword>
<dbReference type="KEGG" id="tga:TGAM_0178"/>
<gene>
    <name evidence="2" type="ordered locus">TGAM_0178</name>
</gene>
<feature type="transmembrane region" description="Helical" evidence="1">
    <location>
        <begin position="62"/>
        <end position="80"/>
    </location>
</feature>